<evidence type="ECO:0000313" key="1">
    <source>
        <dbReference type="EMBL" id="QIM65065.1"/>
    </source>
</evidence>
<evidence type="ECO:0000313" key="3">
    <source>
        <dbReference type="Proteomes" id="UP000276901"/>
    </source>
</evidence>
<keyword evidence="3" id="KW-1185">Reference proteome</keyword>
<gene>
    <name evidence="1" type="ORF">A4G17_06260</name>
    <name evidence="2" type="ORF">EDC49_0915</name>
</gene>
<dbReference type="AlphaFoldDB" id="A0AAE6X557"/>
<evidence type="ECO:0000313" key="2">
    <source>
        <dbReference type="EMBL" id="RPE96520.1"/>
    </source>
</evidence>
<dbReference type="Proteomes" id="UP000276901">
    <property type="component" value="Unassembled WGS sequence"/>
</dbReference>
<organism evidence="1 4">
    <name type="scientific">Frederiksenia canicola</name>
    <dbReference type="NCBI Taxonomy" id="123824"/>
    <lineage>
        <taxon>Bacteria</taxon>
        <taxon>Pseudomonadati</taxon>
        <taxon>Pseudomonadota</taxon>
        <taxon>Gammaproteobacteria</taxon>
        <taxon>Pasteurellales</taxon>
        <taxon>Pasteurellaceae</taxon>
        <taxon>Frederiksenia</taxon>
    </lineage>
</organism>
<accession>A0AAE6X557</accession>
<protein>
    <submittedName>
        <fullName evidence="1">Uncharacterized protein</fullName>
    </submittedName>
</protein>
<evidence type="ECO:0000313" key="4">
    <source>
        <dbReference type="Proteomes" id="UP000502287"/>
    </source>
</evidence>
<reference evidence="2 3" key="2">
    <citation type="submission" date="2018-11" db="EMBL/GenBank/DDBJ databases">
        <title>Genomic Encyclopedia of Type Strains, Phase IV (KMG-IV): sequencing the most valuable type-strain genomes for metagenomic binning, comparative biology and taxonomic classification.</title>
        <authorList>
            <person name="Goeker M."/>
        </authorList>
    </citation>
    <scope>NUCLEOTIDE SEQUENCE [LARGE SCALE GENOMIC DNA]</scope>
    <source>
        <strain evidence="2 3">DSM 25797</strain>
    </source>
</reference>
<dbReference type="RefSeq" id="WP_123956412.1">
    <property type="nucleotide sequence ID" value="NZ_CP015029.1"/>
</dbReference>
<proteinExistence type="predicted"/>
<name>A0AAE6X557_9PAST</name>
<sequence>MQVGSLNDFVGEVKNKIQVIFKSEGFETTNGYGEPYLKIISSTFSDNVNCAIVLPSLGQHPSEEIRVEHVGQLTTEVLTTKLRKYYGGSKSGMKLENNNGITLPQGLSIRLFGTFNELDHKHPLFESQEIIKRILLNIRKIYNQFNCNVVFSAASMGVDTYDVVCDLYVGSMVVNSFRFTKSVNEDDSNELEDVITTDLMKRIQAAPQNYSL</sequence>
<reference evidence="1 4" key="1">
    <citation type="submission" date="2016-03" db="EMBL/GenBank/DDBJ databases">
        <authorList>
            <person name="Hansen M.J."/>
            <person name="Bojesen A.M."/>
            <person name="Planet P."/>
        </authorList>
    </citation>
    <scope>NUCLEOTIDE SEQUENCE [LARGE SCALE GENOMIC DNA]</scope>
    <source>
        <strain evidence="1 4">HPA 21</strain>
    </source>
</reference>
<dbReference type="KEGG" id="fcl:A4G17_06260"/>
<dbReference type="Proteomes" id="UP000502287">
    <property type="component" value="Chromosome"/>
</dbReference>
<dbReference type="EMBL" id="CP015029">
    <property type="protein sequence ID" value="QIM65065.1"/>
    <property type="molecule type" value="Genomic_DNA"/>
</dbReference>
<dbReference type="EMBL" id="RKQT01000001">
    <property type="protein sequence ID" value="RPE96520.1"/>
    <property type="molecule type" value="Genomic_DNA"/>
</dbReference>